<keyword evidence="4" id="KW-0325">Glycoprotein</keyword>
<evidence type="ECO:0000256" key="5">
    <source>
        <dbReference type="SAM" id="Phobius"/>
    </source>
</evidence>
<dbReference type="Pfam" id="PF00657">
    <property type="entry name" value="Lipase_GDSL"/>
    <property type="match status" value="1"/>
</dbReference>
<dbReference type="Proteomes" id="UP000228380">
    <property type="component" value="Chromosome 8"/>
</dbReference>
<sequence>MRLSIWIFFHFLSYFHVTLSAPQQYTSIFNFGDSLSDTGNLLIILNATVVPSGSLPYGMTFFGGPTGRFSDGRLIIDFIADAFGLPFLPPFVARGRHFRQGANFAVSGATALDIEFFQQRRLGNLAGVNESLSVQLRWFEGMKPSLCNSTKSCRDYFSKSLFMIGELGVNDYITPLRARRSLKEVRSYVPKVVEKISMATERLIELGAADLMVAGIPPMGCFPVCLTLLMSPNKEDYEPGTGCLKEVNNLTRYHNRLLRRSLDQLRIKYPRLRLTYADYYGAAIRLASNPKRYGFSNGALRACCGGGGPYNFNSTVFCGQPGSTVCKDPSTYVSWDSIHLTEAAYHSMAMGLLQGPYADPPWCGHQCQVSNHSSRSSLRGSASSASSASLILFWVDFMLFYLMPIGLVCILSF</sequence>
<evidence type="ECO:0000313" key="8">
    <source>
        <dbReference type="RefSeq" id="XP_008783908.2"/>
    </source>
</evidence>
<dbReference type="KEGG" id="pda:103703004"/>
<dbReference type="AlphaFoldDB" id="A0A8B7BRI7"/>
<feature type="transmembrane region" description="Helical" evidence="5">
    <location>
        <begin position="391"/>
        <end position="411"/>
    </location>
</feature>
<accession>A0A8B7BRI7</accession>
<feature type="chain" id="PRO_5034950090" evidence="6">
    <location>
        <begin position="21"/>
        <end position="413"/>
    </location>
</feature>
<feature type="signal peptide" evidence="6">
    <location>
        <begin position="1"/>
        <end position="20"/>
    </location>
</feature>
<evidence type="ECO:0000256" key="6">
    <source>
        <dbReference type="SAM" id="SignalP"/>
    </source>
</evidence>
<dbReference type="InterPro" id="IPR035669">
    <property type="entry name" value="SGNH_plant_lipase-like"/>
</dbReference>
<dbReference type="RefSeq" id="XP_008783908.2">
    <property type="nucleotide sequence ID" value="XM_008785686.4"/>
</dbReference>
<protein>
    <submittedName>
        <fullName evidence="8">GDSL esterase/lipase At5g45910-like</fullName>
    </submittedName>
</protein>
<reference evidence="8" key="2">
    <citation type="submission" date="2025-08" db="UniProtKB">
        <authorList>
            <consortium name="RefSeq"/>
        </authorList>
    </citation>
    <scope>IDENTIFICATION</scope>
    <source>
        <tissue evidence="8">Young leaves</tissue>
    </source>
</reference>
<keyword evidence="5" id="KW-1133">Transmembrane helix</keyword>
<dbReference type="InterPro" id="IPR036514">
    <property type="entry name" value="SGNH_hydro_sf"/>
</dbReference>
<dbReference type="Gene3D" id="3.40.50.1110">
    <property type="entry name" value="SGNH hydrolase"/>
    <property type="match status" value="1"/>
</dbReference>
<dbReference type="InterPro" id="IPR001087">
    <property type="entry name" value="GDSL"/>
</dbReference>
<dbReference type="CDD" id="cd01837">
    <property type="entry name" value="SGNH_plant_lipase_like"/>
    <property type="match status" value="1"/>
</dbReference>
<keyword evidence="5" id="KW-0812">Transmembrane</keyword>
<keyword evidence="5" id="KW-0472">Membrane</keyword>
<gene>
    <name evidence="8" type="primary">LOC103703004</name>
</gene>
<reference evidence="7" key="1">
    <citation type="journal article" date="2019" name="Nat. Commun.">
        <title>Genome-wide association mapping of date palm fruit traits.</title>
        <authorList>
            <person name="Hazzouri K.M."/>
            <person name="Gros-Balthazard M."/>
            <person name="Flowers J.M."/>
            <person name="Copetti D."/>
            <person name="Lemansour A."/>
            <person name="Lebrun M."/>
            <person name="Masmoudi K."/>
            <person name="Ferrand S."/>
            <person name="Dhar M.I."/>
            <person name="Fresquez Z.A."/>
            <person name="Rosas U."/>
            <person name="Zhang J."/>
            <person name="Talag J."/>
            <person name="Lee S."/>
            <person name="Kudrna D."/>
            <person name="Powell R.F."/>
            <person name="Leitch I.J."/>
            <person name="Krueger R.R."/>
            <person name="Wing R.A."/>
            <person name="Amiri K.M.A."/>
            <person name="Purugganan M.D."/>
        </authorList>
    </citation>
    <scope>NUCLEOTIDE SEQUENCE [LARGE SCALE GENOMIC DNA]</scope>
    <source>
        <strain evidence="7">cv. Khalas</strain>
    </source>
</reference>
<dbReference type="SUPFAM" id="SSF52266">
    <property type="entry name" value="SGNH hydrolase"/>
    <property type="match status" value="1"/>
</dbReference>
<evidence type="ECO:0000256" key="2">
    <source>
        <dbReference type="ARBA" id="ARBA00022729"/>
    </source>
</evidence>
<keyword evidence="3" id="KW-0378">Hydrolase</keyword>
<evidence type="ECO:0000256" key="3">
    <source>
        <dbReference type="ARBA" id="ARBA00022801"/>
    </source>
</evidence>
<keyword evidence="2 6" id="KW-0732">Signal</keyword>
<organism evidence="7 8">
    <name type="scientific">Phoenix dactylifera</name>
    <name type="common">Date palm</name>
    <dbReference type="NCBI Taxonomy" id="42345"/>
    <lineage>
        <taxon>Eukaryota</taxon>
        <taxon>Viridiplantae</taxon>
        <taxon>Streptophyta</taxon>
        <taxon>Embryophyta</taxon>
        <taxon>Tracheophyta</taxon>
        <taxon>Spermatophyta</taxon>
        <taxon>Magnoliopsida</taxon>
        <taxon>Liliopsida</taxon>
        <taxon>Arecaceae</taxon>
        <taxon>Coryphoideae</taxon>
        <taxon>Phoeniceae</taxon>
        <taxon>Phoenix</taxon>
    </lineage>
</organism>
<proteinExistence type="inferred from homology"/>
<evidence type="ECO:0000256" key="4">
    <source>
        <dbReference type="ARBA" id="ARBA00023180"/>
    </source>
</evidence>
<evidence type="ECO:0000256" key="1">
    <source>
        <dbReference type="ARBA" id="ARBA00008668"/>
    </source>
</evidence>
<name>A0A8B7BRI7_PHODC</name>
<dbReference type="GeneID" id="103703004"/>
<comment type="similarity">
    <text evidence="1">Belongs to the 'GDSL' lipolytic enzyme family.</text>
</comment>
<keyword evidence="7" id="KW-1185">Reference proteome</keyword>
<dbReference type="PANTHER" id="PTHR22835:SF659">
    <property type="entry name" value="GDSL LIPASE_ACYLHYDROLASE, PUTATIVE (AFU_ORTHOLOGUE AFUA_2G00510)-RELATED"/>
    <property type="match status" value="1"/>
</dbReference>
<dbReference type="GO" id="GO:0016788">
    <property type="term" value="F:hydrolase activity, acting on ester bonds"/>
    <property type="evidence" value="ECO:0007669"/>
    <property type="project" value="InterPro"/>
</dbReference>
<dbReference type="OrthoDB" id="1600564at2759"/>
<evidence type="ECO:0000313" key="7">
    <source>
        <dbReference type="Proteomes" id="UP000228380"/>
    </source>
</evidence>
<dbReference type="PANTHER" id="PTHR22835">
    <property type="entry name" value="ZINC FINGER FYVE DOMAIN CONTAINING PROTEIN"/>
    <property type="match status" value="1"/>
</dbReference>